<reference evidence="1" key="1">
    <citation type="journal article" date="2021" name="New Phytol.">
        <title>Evolutionary innovations through gain and loss of genes in the ectomycorrhizal Boletales.</title>
        <authorList>
            <person name="Wu G."/>
            <person name="Miyauchi S."/>
            <person name="Morin E."/>
            <person name="Kuo A."/>
            <person name="Drula E."/>
            <person name="Varga T."/>
            <person name="Kohler A."/>
            <person name="Feng B."/>
            <person name="Cao Y."/>
            <person name="Lipzen A."/>
            <person name="Daum C."/>
            <person name="Hundley H."/>
            <person name="Pangilinan J."/>
            <person name="Johnson J."/>
            <person name="Barry K."/>
            <person name="LaButti K."/>
            <person name="Ng V."/>
            <person name="Ahrendt S."/>
            <person name="Min B."/>
            <person name="Choi I.G."/>
            <person name="Park H."/>
            <person name="Plett J.M."/>
            <person name="Magnuson J."/>
            <person name="Spatafora J.W."/>
            <person name="Nagy L.G."/>
            <person name="Henrissat B."/>
            <person name="Grigoriev I.V."/>
            <person name="Yang Z.L."/>
            <person name="Xu J."/>
            <person name="Martin F.M."/>
        </authorList>
    </citation>
    <scope>NUCLEOTIDE SEQUENCE</scope>
    <source>
        <strain evidence="1">ATCC 28755</strain>
    </source>
</reference>
<protein>
    <submittedName>
        <fullName evidence="1">Uncharacterized protein</fullName>
    </submittedName>
</protein>
<gene>
    <name evidence="1" type="ORF">BJ138DRAFT_1116125</name>
</gene>
<accession>A0ACB8A4G0</accession>
<proteinExistence type="predicted"/>
<keyword evidence="2" id="KW-1185">Reference proteome</keyword>
<name>A0ACB8A4G0_9AGAM</name>
<dbReference type="EMBL" id="MU267845">
    <property type="protein sequence ID" value="KAH7908129.1"/>
    <property type="molecule type" value="Genomic_DNA"/>
</dbReference>
<evidence type="ECO:0000313" key="1">
    <source>
        <dbReference type="EMBL" id="KAH7908129.1"/>
    </source>
</evidence>
<comment type="caution">
    <text evidence="1">The sequence shown here is derived from an EMBL/GenBank/DDBJ whole genome shotgun (WGS) entry which is preliminary data.</text>
</comment>
<evidence type="ECO:0000313" key="2">
    <source>
        <dbReference type="Proteomes" id="UP000790377"/>
    </source>
</evidence>
<organism evidence="1 2">
    <name type="scientific">Hygrophoropsis aurantiaca</name>
    <dbReference type="NCBI Taxonomy" id="72124"/>
    <lineage>
        <taxon>Eukaryota</taxon>
        <taxon>Fungi</taxon>
        <taxon>Dikarya</taxon>
        <taxon>Basidiomycota</taxon>
        <taxon>Agaricomycotina</taxon>
        <taxon>Agaricomycetes</taxon>
        <taxon>Agaricomycetidae</taxon>
        <taxon>Boletales</taxon>
        <taxon>Coniophorineae</taxon>
        <taxon>Hygrophoropsidaceae</taxon>
        <taxon>Hygrophoropsis</taxon>
    </lineage>
</organism>
<sequence length="158" mass="17761">MSTQTTSYPDFENPLDFAPVLFTTNSAGISRPWGTTGITLGGIKRASIMLVASELPGQPWLLIKSDGLMLIQRLTPDTTDLYPSNDPEAVMVMCISGFLHRIHFPHVASYWAFRYLALYGGSAQERERSVIFSYPVLMSAWDQFTVPFDYPRIINHVL</sequence>
<dbReference type="Proteomes" id="UP000790377">
    <property type="component" value="Unassembled WGS sequence"/>
</dbReference>